<dbReference type="OrthoDB" id="415358at2759"/>
<dbReference type="Proteomes" id="UP000789595">
    <property type="component" value="Unassembled WGS sequence"/>
</dbReference>
<feature type="region of interest" description="Disordered" evidence="1">
    <location>
        <begin position="31"/>
        <end position="57"/>
    </location>
</feature>
<dbReference type="Gene3D" id="2.60.120.10">
    <property type="entry name" value="Jelly Rolls"/>
    <property type="match status" value="1"/>
</dbReference>
<protein>
    <recommendedName>
        <fullName evidence="3">JmjC domain-containing protein</fullName>
    </recommendedName>
</protein>
<dbReference type="InterPro" id="IPR003347">
    <property type="entry name" value="JmjC_dom"/>
</dbReference>
<keyword evidence="5" id="KW-1185">Reference proteome</keyword>
<name>A0A8J2SRP3_9STRA</name>
<dbReference type="Pfam" id="PF13621">
    <property type="entry name" value="Cupin_8"/>
    <property type="match status" value="1"/>
</dbReference>
<evidence type="ECO:0000313" key="5">
    <source>
        <dbReference type="Proteomes" id="UP000789595"/>
    </source>
</evidence>
<comment type="caution">
    <text evidence="4">The sequence shown here is derived from an EMBL/GenBank/DDBJ whole genome shotgun (WGS) entry which is preliminary data.</text>
</comment>
<gene>
    <name evidence="4" type="ORF">PECAL_4P04450</name>
</gene>
<proteinExistence type="predicted"/>
<evidence type="ECO:0000313" key="4">
    <source>
        <dbReference type="EMBL" id="CAH0373261.1"/>
    </source>
</evidence>
<organism evidence="4 5">
    <name type="scientific">Pelagomonas calceolata</name>
    <dbReference type="NCBI Taxonomy" id="35677"/>
    <lineage>
        <taxon>Eukaryota</taxon>
        <taxon>Sar</taxon>
        <taxon>Stramenopiles</taxon>
        <taxon>Ochrophyta</taxon>
        <taxon>Pelagophyceae</taxon>
        <taxon>Pelagomonadales</taxon>
        <taxon>Pelagomonadaceae</taxon>
        <taxon>Pelagomonas</taxon>
    </lineage>
</organism>
<feature type="transmembrane region" description="Helical" evidence="2">
    <location>
        <begin position="6"/>
        <end position="24"/>
    </location>
</feature>
<dbReference type="EMBL" id="CAKKNE010000004">
    <property type="protein sequence ID" value="CAH0373261.1"/>
    <property type="molecule type" value="Genomic_DNA"/>
</dbReference>
<dbReference type="PANTHER" id="PTHR12461">
    <property type="entry name" value="HYPOXIA-INDUCIBLE FACTOR 1 ALPHA INHIBITOR-RELATED"/>
    <property type="match status" value="1"/>
</dbReference>
<dbReference type="InterPro" id="IPR014710">
    <property type="entry name" value="RmlC-like_jellyroll"/>
</dbReference>
<keyword evidence="2" id="KW-1133">Transmembrane helix</keyword>
<keyword evidence="2" id="KW-0812">Transmembrane</keyword>
<keyword evidence="2" id="KW-0472">Membrane</keyword>
<dbReference type="AlphaFoldDB" id="A0A8J2SRP3"/>
<feature type="region of interest" description="Disordered" evidence="1">
    <location>
        <begin position="427"/>
        <end position="458"/>
    </location>
</feature>
<accession>A0A8J2SRP3</accession>
<evidence type="ECO:0000256" key="1">
    <source>
        <dbReference type="SAM" id="MobiDB-lite"/>
    </source>
</evidence>
<dbReference type="SUPFAM" id="SSF51197">
    <property type="entry name" value="Clavaminate synthase-like"/>
    <property type="match status" value="1"/>
</dbReference>
<evidence type="ECO:0000259" key="3">
    <source>
        <dbReference type="PROSITE" id="PS51184"/>
    </source>
</evidence>
<dbReference type="PANTHER" id="PTHR12461:SF98">
    <property type="entry name" value="CUPIN-LIKE DOMAIN-CONTAINING PROTEIN"/>
    <property type="match status" value="1"/>
</dbReference>
<dbReference type="InterPro" id="IPR041667">
    <property type="entry name" value="Cupin_8"/>
</dbReference>
<feature type="domain" description="JmjC" evidence="3">
    <location>
        <begin position="242"/>
        <end position="424"/>
    </location>
</feature>
<dbReference type="PROSITE" id="PS51184">
    <property type="entry name" value="JMJC"/>
    <property type="match status" value="1"/>
</dbReference>
<feature type="compositionally biased region" description="Basic residues" evidence="1">
    <location>
        <begin position="434"/>
        <end position="443"/>
    </location>
</feature>
<evidence type="ECO:0000256" key="2">
    <source>
        <dbReference type="SAM" id="Phobius"/>
    </source>
</evidence>
<sequence>MTCIKYSAALAAVACTTYLGILVGRQHRRPAIHHHGGHDAPHHGPPRPPRPSKRAVGDDDLDAAAAERHHIHAEPHSPELIQFGDWSAKGRFTKPPAKPYDSSYPQLTNLWEIVQRWNPDNVTMPVPFKETLAVLNYSDPHERSLAEAYRNAEVPFKIYDVPDVEYARDAWTDVYLTEQFDRKGNQFKVEESENNHFMYWRSPSASGRRAYPDWAPPTDIVHSTFADWLAFARGADDRELGPEAQHRYLMMGTPPLSALLRGSSVRRSHFVTKDLPCFTPGTENFFVTDIRKNKGIQCRFGMRGVIAEAHYDGGRNMVAMLRGAKRYILTPPTSCAHLNLIRDRKHPSFRHSEIDWSHEHQARSAFSPETAGAIDTVLREGEILYIPSYWIHYITSLKYSIQCNTRSGSPPNHDGEADIGRCMGGEGMPTAAKRPLKKKKKLRGAPGFHMTSGVIKDH</sequence>
<reference evidence="4" key="1">
    <citation type="submission" date="2021-11" db="EMBL/GenBank/DDBJ databases">
        <authorList>
            <consortium name="Genoscope - CEA"/>
            <person name="William W."/>
        </authorList>
    </citation>
    <scope>NUCLEOTIDE SEQUENCE</scope>
</reference>